<reference evidence="2 3" key="1">
    <citation type="submission" date="2016-07" db="EMBL/GenBank/DDBJ databases">
        <title>Draft genome of the white-rot fungus Obba rivulosa 3A-2.</title>
        <authorList>
            <consortium name="DOE Joint Genome Institute"/>
            <person name="Miettinen O."/>
            <person name="Riley R."/>
            <person name="Acob R."/>
            <person name="Barry K."/>
            <person name="Cullen D."/>
            <person name="De Vries R."/>
            <person name="Hainaut M."/>
            <person name="Hatakka A."/>
            <person name="Henrissat B."/>
            <person name="Hilden K."/>
            <person name="Kuo R."/>
            <person name="Labutti K."/>
            <person name="Lipzen A."/>
            <person name="Makela M.R."/>
            <person name="Sandor L."/>
            <person name="Spatafora J.W."/>
            <person name="Grigoriev I.V."/>
            <person name="Hibbett D.S."/>
        </authorList>
    </citation>
    <scope>NUCLEOTIDE SEQUENCE [LARGE SCALE GENOMIC DNA]</scope>
    <source>
        <strain evidence="2 3">3A-2</strain>
    </source>
</reference>
<gene>
    <name evidence="2" type="ORF">OBBRIDRAFT_808703</name>
</gene>
<dbReference type="AlphaFoldDB" id="A0A8E2ANG9"/>
<keyword evidence="3" id="KW-1185">Reference proteome</keyword>
<dbReference type="OrthoDB" id="2801689at2759"/>
<organism evidence="2 3">
    <name type="scientific">Obba rivulosa</name>
    <dbReference type="NCBI Taxonomy" id="1052685"/>
    <lineage>
        <taxon>Eukaryota</taxon>
        <taxon>Fungi</taxon>
        <taxon>Dikarya</taxon>
        <taxon>Basidiomycota</taxon>
        <taxon>Agaricomycotina</taxon>
        <taxon>Agaricomycetes</taxon>
        <taxon>Polyporales</taxon>
        <taxon>Gelatoporiaceae</taxon>
        <taxon>Obba</taxon>
    </lineage>
</organism>
<name>A0A8E2ANG9_9APHY</name>
<proteinExistence type="predicted"/>
<feature type="compositionally biased region" description="Low complexity" evidence="1">
    <location>
        <begin position="40"/>
        <end position="52"/>
    </location>
</feature>
<protein>
    <submittedName>
        <fullName evidence="2">Uncharacterized protein</fullName>
    </submittedName>
</protein>
<accession>A0A8E2ANG9</accession>
<evidence type="ECO:0000256" key="1">
    <source>
        <dbReference type="SAM" id="MobiDB-lite"/>
    </source>
</evidence>
<feature type="region of interest" description="Disordered" evidence="1">
    <location>
        <begin position="1"/>
        <end position="60"/>
    </location>
</feature>
<dbReference type="EMBL" id="KV722794">
    <property type="protein sequence ID" value="OCH83842.1"/>
    <property type="molecule type" value="Genomic_DNA"/>
</dbReference>
<evidence type="ECO:0000313" key="3">
    <source>
        <dbReference type="Proteomes" id="UP000250043"/>
    </source>
</evidence>
<dbReference type="Proteomes" id="UP000250043">
    <property type="component" value="Unassembled WGS sequence"/>
</dbReference>
<evidence type="ECO:0000313" key="2">
    <source>
        <dbReference type="EMBL" id="OCH83842.1"/>
    </source>
</evidence>
<sequence>MSLLGNVDPGTGPWDELATQPDTQPTQPPSGGSAEPMDTAPQPSAQSQPAQPETETPSDAAVAQRLFEAVVALGWHADGFQSVQEQQNRMLEAITTRLEVLETAPQRPATSAAVHTTVTPRATAPKVREPRMYSGKASDVVPFLREIRAAVYLQRAGLPTDYDKSLYFSMYLKDGTPMSCCKKCSAADS</sequence>